<proteinExistence type="predicted"/>
<dbReference type="RefSeq" id="WP_046369398.1">
    <property type="nucleotide sequence ID" value="NZ_BBWV01000002.1"/>
</dbReference>
<keyword evidence="1" id="KW-0472">Membrane</keyword>
<dbReference type="InterPro" id="IPR007349">
    <property type="entry name" value="DUF418"/>
</dbReference>
<name>A0A0E9N1B7_9BACT</name>
<accession>A0A0E9N1B7</accession>
<feature type="transmembrane region" description="Helical" evidence="1">
    <location>
        <begin position="62"/>
        <end position="88"/>
    </location>
</feature>
<keyword evidence="1" id="KW-0812">Transmembrane</keyword>
<feature type="transmembrane region" description="Helical" evidence="1">
    <location>
        <begin position="147"/>
        <end position="164"/>
    </location>
</feature>
<dbReference type="Pfam" id="PF04235">
    <property type="entry name" value="DUF418"/>
    <property type="match status" value="1"/>
</dbReference>
<organism evidence="3 4">
    <name type="scientific">Flavihumibacter petaseus NBRC 106054</name>
    <dbReference type="NCBI Taxonomy" id="1220578"/>
    <lineage>
        <taxon>Bacteria</taxon>
        <taxon>Pseudomonadati</taxon>
        <taxon>Bacteroidota</taxon>
        <taxon>Chitinophagia</taxon>
        <taxon>Chitinophagales</taxon>
        <taxon>Chitinophagaceae</taxon>
        <taxon>Flavihumibacter</taxon>
    </lineage>
</organism>
<dbReference type="OrthoDB" id="9807744at2"/>
<sequence length="454" mass="52006">MTTPNHLPQPVAKAERIRTIDMIRGVALLGILLMNIPGFGMHWSNFITILKGSRINADYQTFLVVITFFEGTMRGLFSMLFGAGMILFMRNKEDAPGGATVSEYYFRRLLWLVGFGLINAFIFLWNGDILFFYGLCGMLLFPFRNLAPAKLVVVVLVCLGVGMLKQQASHNDLQDKRVAFLEAKKAEKAHRTLTADQKEAISAWQGIEKNYFTFDSAQAKKDIAKMHGSYGSVYRFLIPQNANIETFLTYHGSWDILTMMFLGMALFGWGYFSDKCSSGTYALGVLIGYGFGFLVSWTHFKGLYQDGLNLGAYVDRYRVTHQLLYDLKRMFISTGHAALVILVFRSRLVPWLMHALGCVGQMAFTNYLMQSIICSTFFDGFGLDQYHRLRFYQLYYVVGSVWLFQLIVSPIWLHYFRFGPFEWLWRSLTYWKLQPMRLAPKVQAPPYEAPQLAS</sequence>
<dbReference type="AlphaFoldDB" id="A0A0E9N1B7"/>
<dbReference type="EMBL" id="BBWV01000002">
    <property type="protein sequence ID" value="GAO43538.1"/>
    <property type="molecule type" value="Genomic_DNA"/>
</dbReference>
<protein>
    <recommendedName>
        <fullName evidence="2">DUF418 domain-containing protein</fullName>
    </recommendedName>
</protein>
<feature type="transmembrane region" description="Helical" evidence="1">
    <location>
        <begin position="26"/>
        <end position="50"/>
    </location>
</feature>
<feature type="transmembrane region" description="Helical" evidence="1">
    <location>
        <begin position="254"/>
        <end position="272"/>
    </location>
</feature>
<dbReference type="PANTHER" id="PTHR30590">
    <property type="entry name" value="INNER MEMBRANE PROTEIN"/>
    <property type="match status" value="1"/>
</dbReference>
<feature type="transmembrane region" description="Helical" evidence="1">
    <location>
        <begin position="327"/>
        <end position="344"/>
    </location>
</feature>
<keyword evidence="1" id="KW-1133">Transmembrane helix</keyword>
<dbReference type="STRING" id="1220578.FPE01S_02_06430"/>
<feature type="transmembrane region" description="Helical" evidence="1">
    <location>
        <begin position="278"/>
        <end position="300"/>
    </location>
</feature>
<keyword evidence="4" id="KW-1185">Reference proteome</keyword>
<feature type="domain" description="DUF418" evidence="2">
    <location>
        <begin position="319"/>
        <end position="432"/>
    </location>
</feature>
<feature type="transmembrane region" description="Helical" evidence="1">
    <location>
        <begin position="364"/>
        <end position="382"/>
    </location>
</feature>
<comment type="caution">
    <text evidence="3">The sequence shown here is derived from an EMBL/GenBank/DDBJ whole genome shotgun (WGS) entry which is preliminary data.</text>
</comment>
<gene>
    <name evidence="3" type="ORF">FPE01S_02_06430</name>
</gene>
<feature type="transmembrane region" description="Helical" evidence="1">
    <location>
        <begin position="394"/>
        <end position="415"/>
    </location>
</feature>
<feature type="transmembrane region" description="Helical" evidence="1">
    <location>
        <begin position="109"/>
        <end position="135"/>
    </location>
</feature>
<dbReference type="InterPro" id="IPR052529">
    <property type="entry name" value="Bact_Transport_Assoc"/>
</dbReference>
<evidence type="ECO:0000256" key="1">
    <source>
        <dbReference type="SAM" id="Phobius"/>
    </source>
</evidence>
<dbReference type="Proteomes" id="UP000033121">
    <property type="component" value="Unassembled WGS sequence"/>
</dbReference>
<evidence type="ECO:0000313" key="4">
    <source>
        <dbReference type="Proteomes" id="UP000033121"/>
    </source>
</evidence>
<reference evidence="3 4" key="1">
    <citation type="submission" date="2015-04" db="EMBL/GenBank/DDBJ databases">
        <title>Whole genome shotgun sequence of Flavihumibacter petaseus NBRC 106054.</title>
        <authorList>
            <person name="Miyazawa S."/>
            <person name="Hosoyama A."/>
            <person name="Hashimoto M."/>
            <person name="Noguchi M."/>
            <person name="Tsuchikane K."/>
            <person name="Ohji S."/>
            <person name="Yamazoe A."/>
            <person name="Ichikawa N."/>
            <person name="Kimura A."/>
            <person name="Fujita N."/>
        </authorList>
    </citation>
    <scope>NUCLEOTIDE SEQUENCE [LARGE SCALE GENOMIC DNA]</scope>
    <source>
        <strain evidence="3 4">NBRC 106054</strain>
    </source>
</reference>
<dbReference type="PANTHER" id="PTHR30590:SF2">
    <property type="entry name" value="INNER MEMBRANE PROTEIN"/>
    <property type="match status" value="1"/>
</dbReference>
<evidence type="ECO:0000259" key="2">
    <source>
        <dbReference type="Pfam" id="PF04235"/>
    </source>
</evidence>
<evidence type="ECO:0000313" key="3">
    <source>
        <dbReference type="EMBL" id="GAO43538.1"/>
    </source>
</evidence>